<dbReference type="EMBL" id="LNFP01001526">
    <property type="protein sequence ID" value="KUF85875.1"/>
    <property type="molecule type" value="Genomic_DNA"/>
</dbReference>
<dbReference type="GO" id="GO:0005524">
    <property type="term" value="F:ATP binding"/>
    <property type="evidence" value="ECO:0007669"/>
    <property type="project" value="UniProtKB-KW"/>
</dbReference>
<dbReference type="GO" id="GO:0140662">
    <property type="term" value="F:ATP-dependent protein folding chaperone"/>
    <property type="evidence" value="ECO:0007669"/>
    <property type="project" value="InterPro"/>
</dbReference>
<dbReference type="AlphaFoldDB" id="A0A0W8CT20"/>
<dbReference type="InterPro" id="IPR029047">
    <property type="entry name" value="HSP70_peptide-bd_sf"/>
</dbReference>
<dbReference type="Gene3D" id="1.20.1270.10">
    <property type="match status" value="1"/>
</dbReference>
<dbReference type="Gene3D" id="3.30.30.30">
    <property type="match status" value="1"/>
</dbReference>
<dbReference type="PRINTS" id="PR00301">
    <property type="entry name" value="HEATSHOCK70"/>
</dbReference>
<dbReference type="InterPro" id="IPR018181">
    <property type="entry name" value="Heat_shock_70_CS"/>
</dbReference>
<dbReference type="SUPFAM" id="SSF53067">
    <property type="entry name" value="Actin-like ATPase domain"/>
    <property type="match status" value="2"/>
</dbReference>
<dbReference type="PROSITE" id="PS00297">
    <property type="entry name" value="HSP70_1"/>
    <property type="match status" value="1"/>
</dbReference>
<dbReference type="PROSITE" id="PS00329">
    <property type="entry name" value="HSP70_2"/>
    <property type="match status" value="1"/>
</dbReference>
<dbReference type="EMBL" id="LNFP01001187">
    <property type="protein sequence ID" value="KUF87293.1"/>
    <property type="molecule type" value="Genomic_DNA"/>
</dbReference>
<dbReference type="SUPFAM" id="SSF100920">
    <property type="entry name" value="Heat shock protein 70kD (HSP70), peptide-binding domain"/>
    <property type="match status" value="1"/>
</dbReference>
<dbReference type="FunFam" id="1.20.1270.10:FF:000021">
    <property type="entry name" value="Heat shock protein 70"/>
    <property type="match status" value="1"/>
</dbReference>
<evidence type="ECO:0000313" key="9">
    <source>
        <dbReference type="Proteomes" id="UP000054636"/>
    </source>
</evidence>
<dbReference type="Proteomes" id="UP000054636">
    <property type="component" value="Unassembled WGS sequence"/>
</dbReference>
<keyword evidence="7" id="KW-0418">Kinase</keyword>
<dbReference type="PANTHER" id="PTHR19375">
    <property type="entry name" value="HEAT SHOCK PROTEIN 70KDA"/>
    <property type="match status" value="1"/>
</dbReference>
<dbReference type="EMBL" id="LNFP01001187">
    <property type="protein sequence ID" value="KUF87294.1"/>
    <property type="molecule type" value="Genomic_DNA"/>
</dbReference>
<keyword evidence="2 4" id="KW-0547">Nucleotide-binding</keyword>
<comment type="similarity">
    <text evidence="1 4">Belongs to the heat shock protein 70 family.</text>
</comment>
<dbReference type="FunFam" id="3.30.420.40:FF:000026">
    <property type="entry name" value="Heat shock protein 70"/>
    <property type="match status" value="1"/>
</dbReference>
<feature type="compositionally biased region" description="Low complexity" evidence="5">
    <location>
        <begin position="635"/>
        <end position="644"/>
    </location>
</feature>
<sequence>MTQATSGYSVGIDLGTTYSCVGVWQNDRVEIIANDQGNRTTPSYVAFTDSERLIGDAAKNQVAMNAANTVFDAKRLIGRKFSDPIVQADIKHWPFKITSGPGDKPQITVQFKGESKTFQPEEISSMVLIKMREVAEAFIGKEVKNAVITVPAYFNDSQRQATKDAGAIAGLNVLRIINEPTAAAIAYGLDKKGGERNVLIFDLGGGTFDVSLLSIEEGIFEVKATAGDTHLGGEDFDNRLVDHFTQEFKRKHRKDLTHNQRALRRLRTACERAKRTLSSSAQAYIEIDSLYDGVDFNSTITRARFEDLCADYFRKTMEPVEKVLRDAKLSKGQVHEVVLVGGSTRIPKVQQLLSDFFNGKEPNKSINPDEAVAYGATVQAAILSGNDSSEKLQDLLLLDVTPLSLGLETAGGVMTTLIARNTTVPTKKSQTFSTYADNQPGVLIQVFEGERTMTRDNNLLGKFNLDGIPPMPRGVPQIDVTFDIDANGILNVSAVEKSTGKENKITITNDKGRLSQAEIDRMVAEAEKYKSEDEANKVRIEAKNALENYAYSLRNSLNDEKMKEKIPEADKKVVDDKVTEVIQWLDANQSAEKEEYESKQKELESVANPVLQKVYASAGGADGMAGGMAGGMPGAGAAPSSSSSTDQGPKIEEVD</sequence>
<gene>
    <name evidence="6" type="ORF">AM588_10001029</name>
    <name evidence="8" type="ORF">AM588_10001494</name>
    <name evidence="7" type="ORF">AM588_10001495</name>
</gene>
<comment type="caution">
    <text evidence="8">The sequence shown here is derived from an EMBL/GenBank/DDBJ whole genome shotgun (WGS) entry which is preliminary data.</text>
</comment>
<evidence type="ECO:0000313" key="8">
    <source>
        <dbReference type="EMBL" id="KUF87294.1"/>
    </source>
</evidence>
<evidence type="ECO:0000256" key="4">
    <source>
        <dbReference type="RuleBase" id="RU003322"/>
    </source>
</evidence>
<keyword evidence="7" id="KW-0808">Transferase</keyword>
<accession>A0A0W8CT20</accession>
<dbReference type="FunFam" id="3.90.640.10:FF:000002">
    <property type="entry name" value="Heat shock 70 kDa"/>
    <property type="match status" value="1"/>
</dbReference>
<proteinExistence type="inferred from homology"/>
<name>A0A0W8CT20_PHYNI</name>
<feature type="region of interest" description="Disordered" evidence="5">
    <location>
        <begin position="622"/>
        <end position="655"/>
    </location>
</feature>
<dbReference type="NCBIfam" id="NF001413">
    <property type="entry name" value="PRK00290.1"/>
    <property type="match status" value="1"/>
</dbReference>
<dbReference type="InterPro" id="IPR013126">
    <property type="entry name" value="Hsp_70_fam"/>
</dbReference>
<dbReference type="GO" id="GO:0016301">
    <property type="term" value="F:kinase activity"/>
    <property type="evidence" value="ECO:0007669"/>
    <property type="project" value="UniProtKB-KW"/>
</dbReference>
<evidence type="ECO:0000256" key="2">
    <source>
        <dbReference type="ARBA" id="ARBA00022741"/>
    </source>
</evidence>
<evidence type="ECO:0000313" key="7">
    <source>
        <dbReference type="EMBL" id="KUF87293.1"/>
    </source>
</evidence>
<organism evidence="8 9">
    <name type="scientific">Phytophthora nicotianae</name>
    <name type="common">Potato buckeye rot agent</name>
    <name type="synonym">Phytophthora parasitica</name>
    <dbReference type="NCBI Taxonomy" id="4792"/>
    <lineage>
        <taxon>Eukaryota</taxon>
        <taxon>Sar</taxon>
        <taxon>Stramenopiles</taxon>
        <taxon>Oomycota</taxon>
        <taxon>Peronosporomycetes</taxon>
        <taxon>Peronosporales</taxon>
        <taxon>Peronosporaceae</taxon>
        <taxon>Phytophthora</taxon>
    </lineage>
</organism>
<dbReference type="Gene3D" id="3.30.420.40">
    <property type="match status" value="2"/>
</dbReference>
<dbReference type="CDD" id="cd10233">
    <property type="entry name" value="ASKHA_NBD_HSP70_HSPA1"/>
    <property type="match status" value="1"/>
</dbReference>
<dbReference type="Pfam" id="PF00012">
    <property type="entry name" value="HSP70"/>
    <property type="match status" value="1"/>
</dbReference>
<evidence type="ECO:0000256" key="5">
    <source>
        <dbReference type="SAM" id="MobiDB-lite"/>
    </source>
</evidence>
<dbReference type="FunFam" id="3.30.420.40:FF:000172">
    <property type="entry name" value="Heat shock 70 kDa protein"/>
    <property type="match status" value="1"/>
</dbReference>
<dbReference type="InterPro" id="IPR029048">
    <property type="entry name" value="HSP70_C_sf"/>
</dbReference>
<feature type="compositionally biased region" description="Gly residues" evidence="5">
    <location>
        <begin position="622"/>
        <end position="634"/>
    </location>
</feature>
<evidence type="ECO:0000256" key="1">
    <source>
        <dbReference type="ARBA" id="ARBA00007381"/>
    </source>
</evidence>
<dbReference type="PROSITE" id="PS01036">
    <property type="entry name" value="HSP70_3"/>
    <property type="match status" value="1"/>
</dbReference>
<dbReference type="SUPFAM" id="SSF100934">
    <property type="entry name" value="Heat shock protein 70kD (HSP70), C-terminal subdomain"/>
    <property type="match status" value="1"/>
</dbReference>
<dbReference type="InterPro" id="IPR043129">
    <property type="entry name" value="ATPase_NBD"/>
</dbReference>
<protein>
    <submittedName>
        <fullName evidence="8">Ubiquitin-conjugating enzyme E2 T</fullName>
    </submittedName>
    <submittedName>
        <fullName evidence="7">cAMP-dependent protein kinase catalytic subunit beta</fullName>
    </submittedName>
</protein>
<reference evidence="8 9" key="1">
    <citation type="submission" date="2015-11" db="EMBL/GenBank/DDBJ databases">
        <title>Genomes and virulence difference between two physiological races of Phytophthora nicotianae.</title>
        <authorList>
            <person name="Liu H."/>
            <person name="Ma X."/>
            <person name="Yu H."/>
            <person name="Fang D."/>
            <person name="Li Y."/>
            <person name="Wang X."/>
            <person name="Wang W."/>
            <person name="Dong Y."/>
            <person name="Xiao B."/>
        </authorList>
    </citation>
    <scope>NUCLEOTIDE SEQUENCE [LARGE SCALE GENOMIC DNA]</scope>
    <source>
        <strain evidence="8">Race 1</strain>
        <strain evidence="9">race 1</strain>
    </source>
</reference>
<dbReference type="FunFam" id="2.60.34.10:FF:000002">
    <property type="entry name" value="Heat shock 70 kDa"/>
    <property type="match status" value="1"/>
</dbReference>
<dbReference type="FunFam" id="3.30.30.30:FF:000001">
    <property type="entry name" value="heat shock 70 kDa protein-like"/>
    <property type="match status" value="1"/>
</dbReference>
<dbReference type="Gene3D" id="3.90.640.10">
    <property type="entry name" value="Actin, Chain A, domain 4"/>
    <property type="match status" value="1"/>
</dbReference>
<evidence type="ECO:0000313" key="6">
    <source>
        <dbReference type="EMBL" id="KUF85875.1"/>
    </source>
</evidence>
<dbReference type="Gene3D" id="2.60.34.10">
    <property type="entry name" value="Substrate Binding Domain Of DNAk, Chain A, domain 1"/>
    <property type="match status" value="1"/>
</dbReference>
<evidence type="ECO:0000256" key="3">
    <source>
        <dbReference type="ARBA" id="ARBA00022840"/>
    </source>
</evidence>
<keyword evidence="3 4" id="KW-0067">ATP-binding</keyword>